<evidence type="ECO:0000256" key="1">
    <source>
        <dbReference type="SAM" id="MobiDB-lite"/>
    </source>
</evidence>
<comment type="caution">
    <text evidence="2">The sequence shown here is derived from an EMBL/GenBank/DDBJ whole genome shotgun (WGS) entry which is preliminary data.</text>
</comment>
<dbReference type="Pfam" id="PF13424">
    <property type="entry name" value="TPR_12"/>
    <property type="match status" value="1"/>
</dbReference>
<evidence type="ECO:0000313" key="2">
    <source>
        <dbReference type="EMBL" id="KAL1852899.1"/>
    </source>
</evidence>
<feature type="region of interest" description="Disordered" evidence="1">
    <location>
        <begin position="261"/>
        <end position="289"/>
    </location>
</feature>
<proteinExistence type="predicted"/>
<name>A0ABR3W4I1_9PEZI</name>
<dbReference type="Pfam" id="PF13374">
    <property type="entry name" value="TPR_10"/>
    <property type="match status" value="1"/>
</dbReference>
<accession>A0ABR3W4I1</accession>
<gene>
    <name evidence="2" type="ORF">Daus18300_011981</name>
</gene>
<dbReference type="EMBL" id="JAWRVE010000154">
    <property type="protein sequence ID" value="KAL1852899.1"/>
    <property type="molecule type" value="Genomic_DNA"/>
</dbReference>
<organism evidence="2 3">
    <name type="scientific">Diaporthe australafricana</name>
    <dbReference type="NCBI Taxonomy" id="127596"/>
    <lineage>
        <taxon>Eukaryota</taxon>
        <taxon>Fungi</taxon>
        <taxon>Dikarya</taxon>
        <taxon>Ascomycota</taxon>
        <taxon>Pezizomycotina</taxon>
        <taxon>Sordariomycetes</taxon>
        <taxon>Sordariomycetidae</taxon>
        <taxon>Diaporthales</taxon>
        <taxon>Diaporthaceae</taxon>
        <taxon>Diaporthe</taxon>
    </lineage>
</organism>
<sequence length="526" mass="59812">MLRDHSFNASDKLYKSKFSEWGWQKNLSTDTALFMVQKGKQRRRNLGKDTIFHFGGREWPLQKAETTVSRSKRRRDDDQVIIVETPQGMTYETPAALVLSPENTHVYNERNEEDHSDAVSDANSAASDDEDMLRLTWEGHTGPEFLNLWKTALKCRDEGKANEAEDHLERAWTGLRHISGATHEDTNKVAYSLASLYADTGRMDKAVALVEHVIQDHVKTHGYESKITQQRVLLAAEILEGWNRHAEALGMLSRSKELLAMSRSDQTNRPRKARNGRRAKGKGRSTTSATEEVSLLLADGFDDSDPERIDWGLTVARRQVLARSESAEMLLQAIITHCEIHTHENLRQHLVARGELLALYEKLGVADDHVAAFEGAMNALKLTWEHVDWDEDRFEHFEIMEASLQLIANMLKSGYRNEARRFFLEAAELAAEAFGSSDERTIWILITIGIVYQTHLKWSDARDWFEQAFAAALAEYGNDPKEGIVKSLQIALDREHFSYVSDEGRPYKTVFGVSGIHIMPGRLHLE</sequence>
<dbReference type="Gene3D" id="1.25.40.10">
    <property type="entry name" value="Tetratricopeptide repeat domain"/>
    <property type="match status" value="2"/>
</dbReference>
<reference evidence="2 3" key="1">
    <citation type="journal article" date="2024" name="IMA Fungus">
        <title>IMA Genome - F19 : A genome assembly and annotation guide to empower mycologists, including annotated draft genome sequences of Ceratocystis pirilliformis, Diaporthe australafricana, Fusarium ophioides, Paecilomyces lecythidis, and Sporothrix stenoceras.</title>
        <authorList>
            <person name="Aylward J."/>
            <person name="Wilson A.M."/>
            <person name="Visagie C.M."/>
            <person name="Spraker J."/>
            <person name="Barnes I."/>
            <person name="Buitendag C."/>
            <person name="Ceriani C."/>
            <person name="Del Mar Angel L."/>
            <person name="du Plessis D."/>
            <person name="Fuchs T."/>
            <person name="Gasser K."/>
            <person name="Kramer D."/>
            <person name="Li W."/>
            <person name="Munsamy K."/>
            <person name="Piso A."/>
            <person name="Price J.L."/>
            <person name="Sonnekus B."/>
            <person name="Thomas C."/>
            <person name="van der Nest A."/>
            <person name="van Dijk A."/>
            <person name="van Heerden A."/>
            <person name="van Vuuren N."/>
            <person name="Yilmaz N."/>
            <person name="Duong T.A."/>
            <person name="van der Merwe N.A."/>
            <person name="Wingfield M.J."/>
            <person name="Wingfield B.D."/>
        </authorList>
    </citation>
    <scope>NUCLEOTIDE SEQUENCE [LARGE SCALE GENOMIC DNA]</scope>
    <source>
        <strain evidence="2 3">CMW 18300</strain>
    </source>
</reference>
<keyword evidence="3" id="KW-1185">Reference proteome</keyword>
<evidence type="ECO:0008006" key="4">
    <source>
        <dbReference type="Google" id="ProtNLM"/>
    </source>
</evidence>
<protein>
    <recommendedName>
        <fullName evidence="4">Clr5 domain-containing protein</fullName>
    </recommendedName>
</protein>
<feature type="region of interest" description="Disordered" evidence="1">
    <location>
        <begin position="110"/>
        <end position="130"/>
    </location>
</feature>
<dbReference type="InterPro" id="IPR011990">
    <property type="entry name" value="TPR-like_helical_dom_sf"/>
</dbReference>
<evidence type="ECO:0000313" key="3">
    <source>
        <dbReference type="Proteomes" id="UP001583177"/>
    </source>
</evidence>
<dbReference type="SUPFAM" id="SSF48452">
    <property type="entry name" value="TPR-like"/>
    <property type="match status" value="2"/>
</dbReference>
<dbReference type="Proteomes" id="UP001583177">
    <property type="component" value="Unassembled WGS sequence"/>
</dbReference>
<feature type="compositionally biased region" description="Basic residues" evidence="1">
    <location>
        <begin position="269"/>
        <end position="283"/>
    </location>
</feature>